<name>A0A1B8ZKP8_9FLAO</name>
<accession>A0A1B8ZKP8</accession>
<dbReference type="InterPro" id="IPR010921">
    <property type="entry name" value="Trp_repressor/repl_initiator"/>
</dbReference>
<reference evidence="1 2" key="1">
    <citation type="submission" date="2016-07" db="EMBL/GenBank/DDBJ databases">
        <authorList>
            <person name="Jeong J.-J."/>
            <person name="Kim D.W."/>
            <person name="Sang M.K."/>
            <person name="Choi I.-G."/>
            <person name="Kim K.D."/>
        </authorList>
    </citation>
    <scope>NUCLEOTIDE SEQUENCE [LARGE SCALE GENOMIC DNA]</scope>
    <source>
        <strain evidence="1 2">UTM-3</strain>
    </source>
</reference>
<sequence>MDHKIQKVVCQPDYKRIYSDFIAVKCPEKKEIVACFLSKDILSLSDILKINNLLFDKNSAENQKHKSYDEKAILEMLEYQQKHRLNNTQLANHFKLSRNSVAKWKRMFLK</sequence>
<dbReference type="EMBL" id="MAYH01000023">
    <property type="protein sequence ID" value="OCA72107.1"/>
    <property type="molecule type" value="Genomic_DNA"/>
</dbReference>
<evidence type="ECO:0000313" key="1">
    <source>
        <dbReference type="EMBL" id="OCA72107.1"/>
    </source>
</evidence>
<gene>
    <name evidence="1" type="ORF">BBI01_08100</name>
</gene>
<comment type="caution">
    <text evidence="1">The sequence shown here is derived from an EMBL/GenBank/DDBJ whole genome shotgun (WGS) entry which is preliminary data.</text>
</comment>
<protein>
    <submittedName>
        <fullName evidence="1">Transposase</fullName>
    </submittedName>
</protein>
<evidence type="ECO:0000313" key="2">
    <source>
        <dbReference type="Proteomes" id="UP000092651"/>
    </source>
</evidence>
<dbReference type="OrthoDB" id="1260127at2"/>
<organism evidence="1 2">
    <name type="scientific">Chryseobacterium artocarpi</name>
    <dbReference type="NCBI Taxonomy" id="1414727"/>
    <lineage>
        <taxon>Bacteria</taxon>
        <taxon>Pseudomonadati</taxon>
        <taxon>Bacteroidota</taxon>
        <taxon>Flavobacteriia</taxon>
        <taxon>Flavobacteriales</taxon>
        <taxon>Weeksellaceae</taxon>
        <taxon>Chryseobacterium group</taxon>
        <taxon>Chryseobacterium</taxon>
    </lineage>
</organism>
<dbReference type="Proteomes" id="UP000092651">
    <property type="component" value="Unassembled WGS sequence"/>
</dbReference>
<proteinExistence type="predicted"/>
<keyword evidence="2" id="KW-1185">Reference proteome</keyword>
<dbReference type="RefSeq" id="WP_065394334.1">
    <property type="nucleotide sequence ID" value="NZ_MAYH01000023.1"/>
</dbReference>
<dbReference type="AlphaFoldDB" id="A0A1B8ZKP8"/>
<dbReference type="GO" id="GO:0043565">
    <property type="term" value="F:sequence-specific DNA binding"/>
    <property type="evidence" value="ECO:0007669"/>
    <property type="project" value="InterPro"/>
</dbReference>
<dbReference type="SUPFAM" id="SSF48295">
    <property type="entry name" value="TrpR-like"/>
    <property type="match status" value="1"/>
</dbReference>